<feature type="compositionally biased region" description="Polar residues" evidence="7">
    <location>
        <begin position="1208"/>
        <end position="1217"/>
    </location>
</feature>
<feature type="domain" description="C2H2-type" evidence="8">
    <location>
        <begin position="793"/>
        <end position="820"/>
    </location>
</feature>
<feature type="domain" description="C2H2-type" evidence="8">
    <location>
        <begin position="821"/>
        <end position="848"/>
    </location>
</feature>
<feature type="region of interest" description="Disordered" evidence="7">
    <location>
        <begin position="1160"/>
        <end position="1217"/>
    </location>
</feature>
<evidence type="ECO:0000256" key="7">
    <source>
        <dbReference type="SAM" id="MobiDB-lite"/>
    </source>
</evidence>
<dbReference type="SMART" id="SM00355">
    <property type="entry name" value="ZnF_C2H2"/>
    <property type="match status" value="5"/>
</dbReference>
<feature type="compositionally biased region" description="Low complexity" evidence="7">
    <location>
        <begin position="317"/>
        <end position="326"/>
    </location>
</feature>
<proteinExistence type="predicted"/>
<organism evidence="9 10">
    <name type="scientific">Orchesella dallaii</name>
    <dbReference type="NCBI Taxonomy" id="48710"/>
    <lineage>
        <taxon>Eukaryota</taxon>
        <taxon>Metazoa</taxon>
        <taxon>Ecdysozoa</taxon>
        <taxon>Arthropoda</taxon>
        <taxon>Hexapoda</taxon>
        <taxon>Collembola</taxon>
        <taxon>Entomobryomorpha</taxon>
        <taxon>Entomobryoidea</taxon>
        <taxon>Orchesellidae</taxon>
        <taxon>Orchesellinae</taxon>
        <taxon>Orchesella</taxon>
    </lineage>
</organism>
<dbReference type="InterPro" id="IPR036236">
    <property type="entry name" value="Znf_C2H2_sf"/>
</dbReference>
<feature type="region of interest" description="Disordered" evidence="7">
    <location>
        <begin position="582"/>
        <end position="760"/>
    </location>
</feature>
<dbReference type="Pfam" id="PF00096">
    <property type="entry name" value="zf-C2H2"/>
    <property type="match status" value="3"/>
</dbReference>
<feature type="region of interest" description="Disordered" evidence="7">
    <location>
        <begin position="249"/>
        <end position="344"/>
    </location>
</feature>
<feature type="compositionally biased region" description="Low complexity" evidence="7">
    <location>
        <begin position="977"/>
        <end position="988"/>
    </location>
</feature>
<feature type="compositionally biased region" description="Basic and acidic residues" evidence="7">
    <location>
        <begin position="751"/>
        <end position="760"/>
    </location>
</feature>
<dbReference type="InterPro" id="IPR050826">
    <property type="entry name" value="Krueppel_C2H2_ZnFinger"/>
</dbReference>
<feature type="compositionally biased region" description="Low complexity" evidence="7">
    <location>
        <begin position="1049"/>
        <end position="1067"/>
    </location>
</feature>
<feature type="compositionally biased region" description="Low complexity" evidence="7">
    <location>
        <begin position="185"/>
        <end position="201"/>
    </location>
</feature>
<feature type="region of interest" description="Disordered" evidence="7">
    <location>
        <begin position="185"/>
        <end position="234"/>
    </location>
</feature>
<feature type="compositionally biased region" description="Polar residues" evidence="7">
    <location>
        <begin position="601"/>
        <end position="610"/>
    </location>
</feature>
<gene>
    <name evidence="9" type="ORF">ODALV1_LOCUS20317</name>
</gene>
<feature type="compositionally biased region" description="Low complexity" evidence="7">
    <location>
        <begin position="293"/>
        <end position="310"/>
    </location>
</feature>
<feature type="compositionally biased region" description="Low complexity" evidence="7">
    <location>
        <begin position="534"/>
        <end position="545"/>
    </location>
</feature>
<feature type="region of interest" description="Disordered" evidence="7">
    <location>
        <begin position="129"/>
        <end position="166"/>
    </location>
</feature>
<keyword evidence="4" id="KW-0862">Zinc</keyword>
<feature type="compositionally biased region" description="Pro residues" evidence="7">
    <location>
        <begin position="327"/>
        <end position="337"/>
    </location>
</feature>
<reference evidence="9 10" key="1">
    <citation type="submission" date="2024-08" db="EMBL/GenBank/DDBJ databases">
        <authorList>
            <person name="Cucini C."/>
            <person name="Frati F."/>
        </authorList>
    </citation>
    <scope>NUCLEOTIDE SEQUENCE [LARGE SCALE GENOMIC DNA]</scope>
</reference>
<evidence type="ECO:0000313" key="9">
    <source>
        <dbReference type="EMBL" id="CAL8123785.1"/>
    </source>
</evidence>
<feature type="compositionally biased region" description="Basic and acidic residues" evidence="7">
    <location>
        <begin position="1037"/>
        <end position="1046"/>
    </location>
</feature>
<feature type="compositionally biased region" description="Low complexity" evidence="7">
    <location>
        <begin position="661"/>
        <end position="677"/>
    </location>
</feature>
<dbReference type="PROSITE" id="PS00028">
    <property type="entry name" value="ZINC_FINGER_C2H2_1"/>
    <property type="match status" value="5"/>
</dbReference>
<feature type="compositionally biased region" description="Low complexity" evidence="7">
    <location>
        <begin position="217"/>
        <end position="226"/>
    </location>
</feature>
<feature type="domain" description="C2H2-type" evidence="8">
    <location>
        <begin position="877"/>
        <end position="904"/>
    </location>
</feature>
<dbReference type="Proteomes" id="UP001642540">
    <property type="component" value="Unassembled WGS sequence"/>
</dbReference>
<feature type="domain" description="C2H2-type" evidence="8">
    <location>
        <begin position="765"/>
        <end position="792"/>
    </location>
</feature>
<feature type="domain" description="C2H2-type" evidence="8">
    <location>
        <begin position="849"/>
        <end position="876"/>
    </location>
</feature>
<keyword evidence="3 6" id="KW-0863">Zinc-finger</keyword>
<feature type="region of interest" description="Disordered" evidence="7">
    <location>
        <begin position="371"/>
        <end position="446"/>
    </location>
</feature>
<dbReference type="SUPFAM" id="SSF57667">
    <property type="entry name" value="beta-beta-alpha zinc fingers"/>
    <property type="match status" value="3"/>
</dbReference>
<dbReference type="EMBL" id="CAXLJM020000068">
    <property type="protein sequence ID" value="CAL8123785.1"/>
    <property type="molecule type" value="Genomic_DNA"/>
</dbReference>
<feature type="compositionally biased region" description="Low complexity" evidence="7">
    <location>
        <begin position="1190"/>
        <end position="1203"/>
    </location>
</feature>
<feature type="compositionally biased region" description="Low complexity" evidence="7">
    <location>
        <begin position="908"/>
        <end position="917"/>
    </location>
</feature>
<feature type="compositionally biased region" description="Polar residues" evidence="7">
    <location>
        <begin position="1068"/>
        <end position="1109"/>
    </location>
</feature>
<feature type="compositionally biased region" description="Low complexity" evidence="7">
    <location>
        <begin position="371"/>
        <end position="380"/>
    </location>
</feature>
<evidence type="ECO:0000256" key="6">
    <source>
        <dbReference type="PROSITE-ProRule" id="PRU00042"/>
    </source>
</evidence>
<feature type="compositionally biased region" description="Pro residues" evidence="7">
    <location>
        <begin position="266"/>
        <end position="277"/>
    </location>
</feature>
<dbReference type="Gene3D" id="3.30.160.60">
    <property type="entry name" value="Classic Zinc Finger"/>
    <property type="match status" value="4"/>
</dbReference>
<accession>A0ABP1R9Q9</accession>
<feature type="compositionally biased region" description="Low complexity" evidence="7">
    <location>
        <begin position="926"/>
        <end position="960"/>
    </location>
</feature>
<evidence type="ECO:0000313" key="10">
    <source>
        <dbReference type="Proteomes" id="UP001642540"/>
    </source>
</evidence>
<feature type="compositionally biased region" description="Low complexity" evidence="7">
    <location>
        <begin position="131"/>
        <end position="141"/>
    </location>
</feature>
<dbReference type="PROSITE" id="PS50157">
    <property type="entry name" value="ZINC_FINGER_C2H2_2"/>
    <property type="match status" value="5"/>
</dbReference>
<feature type="compositionally biased region" description="Low complexity" evidence="7">
    <location>
        <begin position="399"/>
        <end position="410"/>
    </location>
</feature>
<feature type="region of interest" description="Disordered" evidence="7">
    <location>
        <begin position="520"/>
        <end position="554"/>
    </location>
</feature>
<keyword evidence="5" id="KW-0539">Nucleus</keyword>
<name>A0ABP1R9Q9_9HEXA</name>
<feature type="compositionally biased region" description="Low complexity" evidence="7">
    <location>
        <begin position="249"/>
        <end position="265"/>
    </location>
</feature>
<feature type="compositionally biased region" description="Low complexity" evidence="7">
    <location>
        <begin position="714"/>
        <end position="740"/>
    </location>
</feature>
<sequence length="1217" mass="130220">MSIKQDDPMSLSLLSQRVESLEDGLKMYRCRQESLGKEVKVLLAEIHIITEWIHQRFGVELLNKNSFLFKHIHDFEEVAEISATLCLLANVAGSAQKYTGAELAAARAAAAAGSASSLCNELDRRGCYTGSSSNSPVSPSPATHRLRLSSLPPEHPPRPISTPPMISAQQLPHSAAAYQHTLLIQQQQQQQQHPPQSSSVSLHHHSSQQLHMHHIHQQSSVSSSPGIHHHHHQHHIATLPHHLIATTTTSPSISASSSNSSKLSPPNLPPPPLPPPSASNSPNSSGNETPTNLSQSQLIISKKSKPSQQSHLTSNALSPPTTTKILLPPPPPPPPSIPTSSILPSSVGCGPTPLKNHIPVSVVNVIPGGLSSSSVSSQLSPPSPSHHHHHHQHHHQQSSHHPPTSSISQPVPVQIHQSSPAPPPPPTTPTMTHISVPPKKSLSSRNAHQLANAINNTPSAGSNIKKYFKPLVIVQQEQSGNCPRAPSPTPLHLQQKPNSTTGTLVESNATIGQVYIFSESNSNDSRQPPPPPVVNNVDNSSSGGSLTNIGRKGKRQLSLERIEPDEPPVIQVRPVTPVNAVIPTPEPEVLRPKRKNRKKTQSYGKGSCSTRLMDDNDGGRSPNHNTNSVDYAADTEDEVPPRSSRDSTPVSVISKRKTHGSPKPMKTSTPITTTPKSSKTHHGQPLRSSTPSEQQGQSGISESPIPGPSHAITNLNSNSLNSSKSAQSGGEESSSTGTSEKLPKRGRPKKRPEERVRTYDPRVPMQCDECGKVLKGTGALRVHKQIHQNIRPYDCTVCGRAFRRKHHLEFHMMIHEGNKKETCSYCGKAFLIRRDLARHERTHTGEKPYSCHLCPKSFNVKQHLTLHIRTHTGERPYRCPVCDKTFTQANSLRIHKKIHLRDRERAENTTGGATNATPASKGGTKSKANNTRSNSSSSTSTNSNTSANSTSGISSASTSAIETPERRPPSGGSRVTSPSPSLRSNQSSPPSPAVRQHPLLQHVHVPPPVAETVTVVTSPPAHIQTHMQGGSPFDGSRGGEMRDHSYHGASASSSSSSSASAQTSVSSMTQPGSPPTTWRLSLNPGSGTNLISPPGGNNSHDSGSRTPPTYTIPAAHQVQPSSGGNPAHYTASPSITVIRNVVPAPSGGPTLVRAYIPSPEAAHHHGNDGRSPPPSSSGNTVPAHHHGHSHPPSSGNSTGGTATYTIYDPSNVTRYYN</sequence>
<feature type="compositionally biased region" description="Basic residues" evidence="7">
    <location>
        <begin position="202"/>
        <end position="216"/>
    </location>
</feature>
<feature type="compositionally biased region" description="Basic residues" evidence="7">
    <location>
        <begin position="385"/>
        <end position="398"/>
    </location>
</feature>
<feature type="region of interest" description="Disordered" evidence="7">
    <location>
        <begin position="478"/>
        <end position="502"/>
    </location>
</feature>
<feature type="region of interest" description="Disordered" evidence="7">
    <location>
        <begin position="1022"/>
        <end position="1131"/>
    </location>
</feature>
<keyword evidence="2" id="KW-0677">Repeat</keyword>
<evidence type="ECO:0000256" key="4">
    <source>
        <dbReference type="ARBA" id="ARBA00022833"/>
    </source>
</evidence>
<protein>
    <recommendedName>
        <fullName evidence="8">C2H2-type domain-containing protein</fullName>
    </recommendedName>
</protein>
<evidence type="ECO:0000256" key="3">
    <source>
        <dbReference type="ARBA" id="ARBA00022771"/>
    </source>
</evidence>
<evidence type="ECO:0000256" key="5">
    <source>
        <dbReference type="ARBA" id="ARBA00023242"/>
    </source>
</evidence>
<feature type="compositionally biased region" description="Low complexity" evidence="7">
    <location>
        <begin position="691"/>
        <end position="704"/>
    </location>
</feature>
<evidence type="ECO:0000256" key="2">
    <source>
        <dbReference type="ARBA" id="ARBA00022737"/>
    </source>
</evidence>
<evidence type="ECO:0000259" key="8">
    <source>
        <dbReference type="PROSITE" id="PS50157"/>
    </source>
</evidence>
<dbReference type="PANTHER" id="PTHR24377">
    <property type="entry name" value="IP01015P-RELATED"/>
    <property type="match status" value="1"/>
</dbReference>
<feature type="region of interest" description="Disordered" evidence="7">
    <location>
        <begin position="894"/>
        <end position="994"/>
    </location>
</feature>
<dbReference type="InterPro" id="IPR013087">
    <property type="entry name" value="Znf_C2H2_type"/>
</dbReference>
<comment type="caution">
    <text evidence="9">The sequence shown here is derived from an EMBL/GenBank/DDBJ whole genome shotgun (WGS) entry which is preliminary data.</text>
</comment>
<evidence type="ECO:0000256" key="1">
    <source>
        <dbReference type="ARBA" id="ARBA00022723"/>
    </source>
</evidence>
<keyword evidence="10" id="KW-1185">Reference proteome</keyword>
<keyword evidence="1" id="KW-0479">Metal-binding</keyword>